<dbReference type="PANTHER" id="PTHR11390">
    <property type="entry name" value="PROKARYOTIC DNA TOPOISOMERASE"/>
    <property type="match status" value="1"/>
</dbReference>
<feature type="domain" description="Topo IA-type catalytic" evidence="1">
    <location>
        <begin position="1"/>
        <end position="104"/>
    </location>
</feature>
<dbReference type="SUPFAM" id="SSF56712">
    <property type="entry name" value="Prokaryotic type I DNA topoisomerase"/>
    <property type="match status" value="1"/>
</dbReference>
<dbReference type="Pfam" id="PF01131">
    <property type="entry name" value="Topoisom_bac"/>
    <property type="match status" value="1"/>
</dbReference>
<dbReference type="Proteomes" id="UP000029223">
    <property type="component" value="Unassembled WGS sequence"/>
</dbReference>
<organism evidence="2 3">
    <name type="scientific">Vibrio variabilis</name>
    <dbReference type="NCBI Taxonomy" id="990271"/>
    <lineage>
        <taxon>Bacteria</taxon>
        <taxon>Pseudomonadati</taxon>
        <taxon>Pseudomonadota</taxon>
        <taxon>Gammaproteobacteria</taxon>
        <taxon>Vibrionales</taxon>
        <taxon>Vibrionaceae</taxon>
        <taxon>Vibrio</taxon>
    </lineage>
</organism>
<gene>
    <name evidence="2" type="ORF">JCM19239_5574</name>
</gene>
<dbReference type="EC" id="5.6.2.1" evidence="2"/>
<dbReference type="InterPro" id="IPR013826">
    <property type="entry name" value="Topo_IA_cen_sub3"/>
</dbReference>
<keyword evidence="2" id="KW-0413">Isomerase</keyword>
<reference evidence="3" key="1">
    <citation type="submission" date="2014-09" db="EMBL/GenBank/DDBJ databases">
        <title>Vibrio variabilis JCM 19239. (C206) whole genome shotgun sequence.</title>
        <authorList>
            <person name="Sawabe T."/>
            <person name="Meirelles P."/>
            <person name="Nakanishi M."/>
            <person name="Sayaka M."/>
            <person name="Hattori M."/>
            <person name="Ohkuma M."/>
        </authorList>
    </citation>
    <scope>NUCLEOTIDE SEQUENCE [LARGE SCALE GENOMIC DNA]</scope>
    <source>
        <strain evidence="3">JCM 19239</strain>
    </source>
</reference>
<proteinExistence type="predicted"/>
<comment type="caution">
    <text evidence="2">The sequence shown here is derived from an EMBL/GenBank/DDBJ whole genome shotgun (WGS) entry which is preliminary data.</text>
</comment>
<evidence type="ECO:0000313" key="2">
    <source>
        <dbReference type="EMBL" id="GAL27227.1"/>
    </source>
</evidence>
<protein>
    <submittedName>
        <fullName evidence="2">DNA topoisomerase III</fullName>
        <ecNumber evidence="2">5.6.2.1</ecNumber>
    </submittedName>
</protein>
<dbReference type="InterPro" id="IPR023406">
    <property type="entry name" value="Topo_IA_AS"/>
</dbReference>
<dbReference type="InterPro" id="IPR000380">
    <property type="entry name" value="Topo_IA"/>
</dbReference>
<dbReference type="PANTHER" id="PTHR11390:SF21">
    <property type="entry name" value="DNA TOPOISOMERASE 3-ALPHA"/>
    <property type="match status" value="1"/>
</dbReference>
<accession>A0ABQ0JEN1</accession>
<sequence length="104" mass="11770">MSAQQVLDVCQALYEKHKLITYPRSDNRYLPKDHFYQANDVLAAIKNNSKEYASAVDSADSSRKSKAWNDSKVDAHHAIIPTPKKTNMVLSGFEEKVYGLIARQ</sequence>
<name>A0ABQ0JEN1_9VIBR</name>
<dbReference type="EMBL" id="BBMS01000026">
    <property type="protein sequence ID" value="GAL27227.1"/>
    <property type="molecule type" value="Genomic_DNA"/>
</dbReference>
<dbReference type="Gene3D" id="1.10.290.10">
    <property type="entry name" value="Topoisomerase I, domain 4"/>
    <property type="match status" value="1"/>
</dbReference>
<keyword evidence="3" id="KW-1185">Reference proteome</keyword>
<dbReference type="InterPro" id="IPR013497">
    <property type="entry name" value="Topo_IA_cen"/>
</dbReference>
<evidence type="ECO:0000313" key="3">
    <source>
        <dbReference type="Proteomes" id="UP000029223"/>
    </source>
</evidence>
<dbReference type="PROSITE" id="PS00396">
    <property type="entry name" value="TOPO_IA_1"/>
    <property type="match status" value="1"/>
</dbReference>
<dbReference type="GO" id="GO:0003917">
    <property type="term" value="F:DNA topoisomerase type I (single strand cut, ATP-independent) activity"/>
    <property type="evidence" value="ECO:0007669"/>
    <property type="project" value="UniProtKB-EC"/>
</dbReference>
<evidence type="ECO:0000259" key="1">
    <source>
        <dbReference type="PROSITE" id="PS52039"/>
    </source>
</evidence>
<dbReference type="InterPro" id="IPR023405">
    <property type="entry name" value="Topo_IA_core_domain"/>
</dbReference>
<dbReference type="PROSITE" id="PS52039">
    <property type="entry name" value="TOPO_IA_2"/>
    <property type="match status" value="1"/>
</dbReference>